<dbReference type="PANTHER" id="PTHR18945">
    <property type="entry name" value="NEUROTRANSMITTER GATED ION CHANNEL"/>
    <property type="match status" value="1"/>
</dbReference>
<keyword evidence="2" id="KW-0732">Signal</keyword>
<dbReference type="Gene3D" id="1.20.58.390">
    <property type="entry name" value="Neurotransmitter-gated ion-channel transmembrane domain"/>
    <property type="match status" value="1"/>
</dbReference>
<keyword evidence="1" id="KW-0472">Membrane</keyword>
<keyword evidence="1" id="KW-1133">Transmembrane helix</keyword>
<dbReference type="InterPro" id="IPR038050">
    <property type="entry name" value="Neuro_actylchol_rec"/>
</dbReference>
<organism evidence="4">
    <name type="scientific">Heliothis virescens</name>
    <name type="common">Tobacco budworm moth</name>
    <dbReference type="NCBI Taxonomy" id="7102"/>
    <lineage>
        <taxon>Eukaryota</taxon>
        <taxon>Metazoa</taxon>
        <taxon>Ecdysozoa</taxon>
        <taxon>Arthropoda</taxon>
        <taxon>Hexapoda</taxon>
        <taxon>Insecta</taxon>
        <taxon>Pterygota</taxon>
        <taxon>Neoptera</taxon>
        <taxon>Endopterygota</taxon>
        <taxon>Lepidoptera</taxon>
        <taxon>Glossata</taxon>
        <taxon>Ditrysia</taxon>
        <taxon>Noctuoidea</taxon>
        <taxon>Noctuidae</taxon>
        <taxon>Heliothinae</taxon>
        <taxon>Heliothis</taxon>
    </lineage>
</organism>
<dbReference type="GO" id="GO:0005230">
    <property type="term" value="F:extracellular ligand-gated monoatomic ion channel activity"/>
    <property type="evidence" value="ECO:0007669"/>
    <property type="project" value="InterPro"/>
</dbReference>
<evidence type="ECO:0000259" key="3">
    <source>
        <dbReference type="Pfam" id="PF02931"/>
    </source>
</evidence>
<feature type="signal peptide" evidence="2">
    <location>
        <begin position="1"/>
        <end position="18"/>
    </location>
</feature>
<sequence length="401" mass="46727">MGALTYILVIQLINYAFGKQCAINNIPDYIKNEKQLLDDLQCGYDSHHQPSDNTTIRLIFFMKYFTFDSEEEVFTVQNWIHLDWQDDRLKWDPAKYNGLVETDVTYHDIWLPSIELSNKEDFLNLEIYGFYRCLLKNSGAVLCKHWIVHEAWCSVKLTDWPYDVQECSLDFEGISPHTENFTMFLDDSKSQDFTDMATKSAGWYVHDFKQVVNNTGGSKIRLIYVLVREAAGLSAIVISPAFVLTVLTILSLFLDVREKIRLAILSFSTVGHYYFLTELTANLPKECHYPPTLLYYYRGSLVISMFIVVLTVFLEKMCKFNSPQVYIKVVNDYVYEYRFNKYIVFPQWDIDNSTVDNKKSNEDWVKFSNFVNSVFIYVIVIAYLGLYSATVPKGPNLYNLN</sequence>
<dbReference type="SUPFAM" id="SSF63712">
    <property type="entry name" value="Nicotinic receptor ligand binding domain-like"/>
    <property type="match status" value="1"/>
</dbReference>
<dbReference type="InterPro" id="IPR036734">
    <property type="entry name" value="Neur_chan_lig-bd_sf"/>
</dbReference>
<feature type="transmembrane region" description="Helical" evidence="1">
    <location>
        <begin position="260"/>
        <end position="276"/>
    </location>
</feature>
<protein>
    <recommendedName>
        <fullName evidence="3">Neurotransmitter-gated ion-channel ligand-binding domain-containing protein</fullName>
    </recommendedName>
</protein>
<dbReference type="CDD" id="cd18989">
    <property type="entry name" value="LGIC_ECD_cation"/>
    <property type="match status" value="1"/>
</dbReference>
<gene>
    <name evidence="4" type="ORF">B5V51_3037</name>
</gene>
<evidence type="ECO:0000313" key="4">
    <source>
        <dbReference type="EMBL" id="PCG78790.1"/>
    </source>
</evidence>
<feature type="transmembrane region" description="Helical" evidence="1">
    <location>
        <begin position="367"/>
        <end position="389"/>
    </location>
</feature>
<dbReference type="PRINTS" id="PR00252">
    <property type="entry name" value="NRIONCHANNEL"/>
</dbReference>
<feature type="transmembrane region" description="Helical" evidence="1">
    <location>
        <begin position="296"/>
        <end position="314"/>
    </location>
</feature>
<dbReference type="STRING" id="7102.A0A2A4K554"/>
<dbReference type="GO" id="GO:0004888">
    <property type="term" value="F:transmembrane signaling receptor activity"/>
    <property type="evidence" value="ECO:0007669"/>
    <property type="project" value="InterPro"/>
</dbReference>
<accession>A0A2A4K554</accession>
<evidence type="ECO:0000256" key="2">
    <source>
        <dbReference type="SAM" id="SignalP"/>
    </source>
</evidence>
<dbReference type="EMBL" id="NWSH01000171">
    <property type="protein sequence ID" value="PCG78790.1"/>
    <property type="molecule type" value="Genomic_DNA"/>
</dbReference>
<proteinExistence type="predicted"/>
<dbReference type="Pfam" id="PF02931">
    <property type="entry name" value="Neur_chan_LBD"/>
    <property type="match status" value="1"/>
</dbReference>
<dbReference type="InterPro" id="IPR006202">
    <property type="entry name" value="Neur_chan_lig-bd"/>
</dbReference>
<feature type="transmembrane region" description="Helical" evidence="1">
    <location>
        <begin position="230"/>
        <end position="253"/>
    </location>
</feature>
<keyword evidence="1" id="KW-0812">Transmembrane</keyword>
<dbReference type="GO" id="GO:0016020">
    <property type="term" value="C:membrane"/>
    <property type="evidence" value="ECO:0007669"/>
    <property type="project" value="InterPro"/>
</dbReference>
<comment type="caution">
    <text evidence="4">The sequence shown here is derived from an EMBL/GenBank/DDBJ whole genome shotgun (WGS) entry which is preliminary data.</text>
</comment>
<dbReference type="InterPro" id="IPR006201">
    <property type="entry name" value="Neur_channel"/>
</dbReference>
<dbReference type="Gene3D" id="2.70.170.10">
    <property type="entry name" value="Neurotransmitter-gated ion-channel ligand-binding domain"/>
    <property type="match status" value="1"/>
</dbReference>
<evidence type="ECO:0000256" key="1">
    <source>
        <dbReference type="SAM" id="Phobius"/>
    </source>
</evidence>
<name>A0A2A4K554_HELVI</name>
<feature type="domain" description="Neurotransmitter-gated ion-channel ligand-binding" evidence="3">
    <location>
        <begin position="33"/>
        <end position="197"/>
    </location>
</feature>
<reference evidence="4" key="1">
    <citation type="submission" date="2017-09" db="EMBL/GenBank/DDBJ databases">
        <title>Contemporary evolution of a Lepidopteran species, Heliothis virescens, in response to modern agricultural practices.</title>
        <authorList>
            <person name="Fritz M.L."/>
            <person name="Deyonke A.M."/>
            <person name="Papanicolaou A."/>
            <person name="Micinski S."/>
            <person name="Westbrook J."/>
            <person name="Gould F."/>
        </authorList>
    </citation>
    <scope>NUCLEOTIDE SEQUENCE [LARGE SCALE GENOMIC DNA]</scope>
    <source>
        <strain evidence="4">HvINT-</strain>
        <tissue evidence="4">Whole body</tissue>
    </source>
</reference>
<feature type="chain" id="PRO_5013308835" description="Neurotransmitter-gated ion-channel ligand-binding domain-containing protein" evidence="2">
    <location>
        <begin position="19"/>
        <end position="401"/>
    </location>
</feature>
<dbReference type="AlphaFoldDB" id="A0A2A4K554"/>